<dbReference type="Proteomes" id="UP000711996">
    <property type="component" value="Unassembled WGS sequence"/>
</dbReference>
<keyword evidence="3" id="KW-1185">Reference proteome</keyword>
<name>A0A9P5K1N8_COLSI</name>
<evidence type="ECO:0000313" key="2">
    <source>
        <dbReference type="EMBL" id="KAF4852368.1"/>
    </source>
</evidence>
<protein>
    <submittedName>
        <fullName evidence="2">Uncharacterized protein</fullName>
    </submittedName>
</protein>
<proteinExistence type="predicted"/>
<dbReference type="EMBL" id="QPMT01000039">
    <property type="protein sequence ID" value="KAF4852368.1"/>
    <property type="molecule type" value="Genomic_DNA"/>
</dbReference>
<organism evidence="2 3">
    <name type="scientific">Colletotrichum siamense</name>
    <name type="common">Anthracnose fungus</name>
    <dbReference type="NCBI Taxonomy" id="690259"/>
    <lineage>
        <taxon>Eukaryota</taxon>
        <taxon>Fungi</taxon>
        <taxon>Dikarya</taxon>
        <taxon>Ascomycota</taxon>
        <taxon>Pezizomycotina</taxon>
        <taxon>Sordariomycetes</taxon>
        <taxon>Hypocreomycetidae</taxon>
        <taxon>Glomerellales</taxon>
        <taxon>Glomerellaceae</taxon>
        <taxon>Colletotrichum</taxon>
        <taxon>Colletotrichum gloeosporioides species complex</taxon>
    </lineage>
</organism>
<evidence type="ECO:0000313" key="3">
    <source>
        <dbReference type="Proteomes" id="UP000711996"/>
    </source>
</evidence>
<accession>A0A9P5K1N8</accession>
<evidence type="ECO:0000256" key="1">
    <source>
        <dbReference type="SAM" id="MobiDB-lite"/>
    </source>
</evidence>
<sequence length="117" mass="13070">MARHEKRIGSRTIGFATETRGNVAEVPIKPALAAQQPHRLGKRINTTNTIGRKDPLTSTLPISQNNNLHRISCLTCNLCDPRLILSPNITFSHRPDPYIHHISPPTSAGSQTKRRQY</sequence>
<comment type="caution">
    <text evidence="2">The sequence shown here is derived from an EMBL/GenBank/DDBJ whole genome shotgun (WGS) entry which is preliminary data.</text>
</comment>
<dbReference type="AlphaFoldDB" id="A0A9P5K1N8"/>
<reference evidence="2" key="1">
    <citation type="submission" date="2019-06" db="EMBL/GenBank/DDBJ databases">
        <authorList>
            <person name="Gan P."/>
            <person name="Shirasu K."/>
        </authorList>
    </citation>
    <scope>NUCLEOTIDE SEQUENCE [LARGE SCALE GENOMIC DNA]</scope>
    <source>
        <strain evidence="2">CAD2</strain>
    </source>
</reference>
<feature type="region of interest" description="Disordered" evidence="1">
    <location>
        <begin position="94"/>
        <end position="117"/>
    </location>
</feature>
<gene>
    <name evidence="2" type="ORF">CGCSCA2_v010508</name>
</gene>